<gene>
    <name evidence="1" type="ORF">JGU71_28130</name>
</gene>
<reference evidence="1" key="1">
    <citation type="submission" date="2020-12" db="EMBL/GenBank/DDBJ databases">
        <title>Antrihabitans popcorni sp. nov. and Antrihabitans auranticaus sp. nov., isolated from a larva cave.</title>
        <authorList>
            <person name="Lee S.D."/>
            <person name="Kim I.S."/>
        </authorList>
    </citation>
    <scope>NUCLEOTIDE SEQUENCE</scope>
    <source>
        <strain evidence="1">YC3-6</strain>
    </source>
</reference>
<organism evidence="1 2">
    <name type="scientific">Antrihabitans stalagmiti</name>
    <dbReference type="NCBI Taxonomy" id="2799499"/>
    <lineage>
        <taxon>Bacteria</taxon>
        <taxon>Bacillati</taxon>
        <taxon>Actinomycetota</taxon>
        <taxon>Actinomycetes</taxon>
        <taxon>Mycobacteriales</taxon>
        <taxon>Nocardiaceae</taxon>
        <taxon>Antrihabitans</taxon>
    </lineage>
</organism>
<dbReference type="AlphaFoldDB" id="A0A934U6Q3"/>
<accession>A0A934U6Q3</accession>
<comment type="caution">
    <text evidence="1">The sequence shown here is derived from an EMBL/GenBank/DDBJ whole genome shotgun (WGS) entry which is preliminary data.</text>
</comment>
<sequence>MTILFEPIGNIAREIGVDTVKFGIPRVRLSYDGTAMIVKTPYRAPVTNGVMTTKDLDPGPADVTIGQETRTIDIPDSGIPLRLQPLWDAAEPQPENPDGFVRNAGGFDRVQVMTMSQFTSQESPDPNTTFILFPD</sequence>
<dbReference type="EMBL" id="JAEMNV010000014">
    <property type="protein sequence ID" value="MBJ8342764.1"/>
    <property type="molecule type" value="Genomic_DNA"/>
</dbReference>
<evidence type="ECO:0000313" key="1">
    <source>
        <dbReference type="EMBL" id="MBJ8342764.1"/>
    </source>
</evidence>
<evidence type="ECO:0000313" key="2">
    <source>
        <dbReference type="Proteomes" id="UP000655868"/>
    </source>
</evidence>
<keyword evidence="2" id="KW-1185">Reference proteome</keyword>
<dbReference type="RefSeq" id="WP_199708467.1">
    <property type="nucleotide sequence ID" value="NZ_JAEMNV010000014.1"/>
</dbReference>
<proteinExistence type="predicted"/>
<name>A0A934U6Q3_9NOCA</name>
<protein>
    <submittedName>
        <fullName evidence="1">Uncharacterized protein</fullName>
    </submittedName>
</protein>
<dbReference type="Proteomes" id="UP000655868">
    <property type="component" value="Unassembled WGS sequence"/>
</dbReference>